<dbReference type="OMA" id="PCPGAFE"/>
<dbReference type="Ensembl" id="ENSCMUT00000022725.2">
    <property type="protein sequence ID" value="ENSCMUP00000021156.2"/>
    <property type="gene ID" value="ENSCMUG00000013045.2"/>
</dbReference>
<keyword evidence="3" id="KW-1185">Reference proteome</keyword>
<dbReference type="PANTHER" id="PTHR14680">
    <property type="entry name" value="SI:DKEY-126G1.9-RELATED"/>
    <property type="match status" value="1"/>
</dbReference>
<feature type="compositionally biased region" description="Low complexity" evidence="1">
    <location>
        <begin position="81"/>
        <end position="90"/>
    </location>
</feature>
<accession>A0A8C3EIL9</accession>
<dbReference type="AlphaFoldDB" id="A0A8C3EIL9"/>
<dbReference type="InterPro" id="IPR031667">
    <property type="entry name" value="RDD1"/>
</dbReference>
<gene>
    <name evidence="2" type="primary">C3H1orf115</name>
</gene>
<dbReference type="Proteomes" id="UP000694553">
    <property type="component" value="Unassembled WGS sequence"/>
</dbReference>
<dbReference type="PANTHER" id="PTHR14680:SF1">
    <property type="entry name" value="REQUIRED FOR DRUG-INDUCED DEATH PROTEIN 1"/>
    <property type="match status" value="1"/>
</dbReference>
<feature type="region of interest" description="Disordered" evidence="1">
    <location>
        <begin position="66"/>
        <end position="176"/>
    </location>
</feature>
<evidence type="ECO:0000313" key="3">
    <source>
        <dbReference type="Proteomes" id="UP000694553"/>
    </source>
</evidence>
<reference evidence="2" key="2">
    <citation type="submission" date="2025-08" db="UniProtKB">
        <authorList>
            <consortium name="Ensembl"/>
        </authorList>
    </citation>
    <scope>IDENTIFICATION</scope>
</reference>
<dbReference type="Pfam" id="PF15828">
    <property type="entry name" value="RDD1"/>
    <property type="match status" value="1"/>
</dbReference>
<reference evidence="3" key="1">
    <citation type="submission" date="2019-10" db="EMBL/GenBank/DDBJ databases">
        <title>Corvus moneduloides (New Caledonian crow) genome, bCorMon1, primary haplotype.</title>
        <authorList>
            <person name="Rutz C."/>
            <person name="Fungtammasan C."/>
            <person name="Mountcastle J."/>
            <person name="Formenti G."/>
            <person name="Chow W."/>
            <person name="Howe K."/>
            <person name="Steele M.P."/>
            <person name="Fernandes J."/>
            <person name="Gilbert M.T.P."/>
            <person name="Fedrigo O."/>
            <person name="Jarvis E.D."/>
            <person name="Gemmell N."/>
        </authorList>
    </citation>
    <scope>NUCLEOTIDE SEQUENCE [LARGE SCALE GENOMIC DNA]</scope>
</reference>
<evidence type="ECO:0000256" key="1">
    <source>
        <dbReference type="SAM" id="MobiDB-lite"/>
    </source>
</evidence>
<organism evidence="2 3">
    <name type="scientific">Corvus moneduloides</name>
    <name type="common">New Caledonian crow</name>
    <dbReference type="NCBI Taxonomy" id="1196302"/>
    <lineage>
        <taxon>Eukaryota</taxon>
        <taxon>Metazoa</taxon>
        <taxon>Chordata</taxon>
        <taxon>Craniata</taxon>
        <taxon>Vertebrata</taxon>
        <taxon>Euteleostomi</taxon>
        <taxon>Archelosauria</taxon>
        <taxon>Archosauria</taxon>
        <taxon>Dinosauria</taxon>
        <taxon>Saurischia</taxon>
        <taxon>Theropoda</taxon>
        <taxon>Coelurosauria</taxon>
        <taxon>Aves</taxon>
        <taxon>Neognathae</taxon>
        <taxon>Neoaves</taxon>
        <taxon>Telluraves</taxon>
        <taxon>Australaves</taxon>
        <taxon>Passeriformes</taxon>
        <taxon>Corvoidea</taxon>
        <taxon>Corvidae</taxon>
        <taxon>Corvus</taxon>
    </lineage>
</organism>
<protein>
    <submittedName>
        <fullName evidence="2">Uncharacterized protein</fullName>
    </submittedName>
</protein>
<accession>A0A8U7M786</accession>
<reference evidence="2" key="3">
    <citation type="submission" date="2025-09" db="UniProtKB">
        <authorList>
            <consortium name="Ensembl"/>
        </authorList>
    </citation>
    <scope>IDENTIFICATION</scope>
</reference>
<feature type="compositionally biased region" description="Pro residues" evidence="1">
    <location>
        <begin position="91"/>
        <end position="101"/>
    </location>
</feature>
<sequence length="308" mass="30745">EISSALSPWPGVAERSPGCRRGCLPLPLVGAPVTEGCPGSLAFFSDGERTGPPGAAAGRVSACGATEGASKGLAGPGGAEAEGARGWCGAVPPPQRSPVPAEPTGSNPGLPAPEQRRGRGHRQPSPACPGPGRLFPQPSRPGKGAAAASGHTCGAAAEEAPEVGADGSAPGGTMTVGARLGAKVRGRFSRRGPGDDQVSILPGEEEEAAAGAGGSAGAPRAAALQEEEEEGVGCRKVHFAVLPGSYEPLRPPRAPGKRPYGKRLKKYGKNVGKVLQKGCHYLVVGLQGLAAAYSAPFGVSAHVASFVR</sequence>
<name>A0A8C3EIL9_CORMO</name>
<feature type="compositionally biased region" description="Low complexity" evidence="1">
    <location>
        <begin position="144"/>
        <end position="167"/>
    </location>
</feature>
<proteinExistence type="predicted"/>
<evidence type="ECO:0000313" key="2">
    <source>
        <dbReference type="Ensembl" id="ENSCMUP00000021156.2"/>
    </source>
</evidence>